<evidence type="ECO:0008006" key="4">
    <source>
        <dbReference type="Google" id="ProtNLM"/>
    </source>
</evidence>
<dbReference type="Proteomes" id="UP000284379">
    <property type="component" value="Unassembled WGS sequence"/>
</dbReference>
<feature type="chain" id="PRO_5019368683" description="Porin" evidence="1">
    <location>
        <begin position="28"/>
        <end position="394"/>
    </location>
</feature>
<comment type="caution">
    <text evidence="2">The sequence shown here is derived from an EMBL/GenBank/DDBJ whole genome shotgun (WGS) entry which is preliminary data.</text>
</comment>
<dbReference type="AlphaFoldDB" id="A0A413VIH1"/>
<name>A0A413VIH1_9BACE</name>
<protein>
    <recommendedName>
        <fullName evidence="4">Porin</fullName>
    </recommendedName>
</protein>
<evidence type="ECO:0000313" key="2">
    <source>
        <dbReference type="EMBL" id="RHB33378.1"/>
    </source>
</evidence>
<evidence type="ECO:0000313" key="3">
    <source>
        <dbReference type="Proteomes" id="UP000284379"/>
    </source>
</evidence>
<keyword evidence="1" id="KW-0732">Signal</keyword>
<reference evidence="2 3" key="1">
    <citation type="submission" date="2018-08" db="EMBL/GenBank/DDBJ databases">
        <title>A genome reference for cultivated species of the human gut microbiota.</title>
        <authorList>
            <person name="Zou Y."/>
            <person name="Xue W."/>
            <person name="Luo G."/>
        </authorList>
    </citation>
    <scope>NUCLEOTIDE SEQUENCE [LARGE SCALE GENOMIC DNA]</scope>
    <source>
        <strain evidence="2 3">AM40-30BH</strain>
    </source>
</reference>
<sequence length="394" mass="43331">MKTKPNKTGYLLIVLLLLMCLPEGVMAQNRQKKDTVQRKENIKASEYMIPKRRGADKFASKKGTEHLFFSAGAGMTRLFDMGSGFAAHGPRASLYVGNWITPVIGIRGGVDYSMWRGDKATNLVGASADYLINLSSFAARYNPRRVFEVVAVMGISYQATLMPGVETLHSYGLHGGLQGKFNISPAFNLFIEPQLGLYPDRLDNHFSWRRYDLIASAMVGITYKPSGFSQSWLLQNGFASISAGTGNTGNMLFNTEFALGKWLGKSHINGIRISAGSSTAFLDNDDSGADKDFNVNLCADYLCNLTTLFADRKSRVFDLIFAGGIGSYFPGAKSSAPIILNGRFGVQGLIRLSEHSGLWIEPRINIFKDKTYRADLQEPIRGTVGLMIGTSYKF</sequence>
<organism evidence="2 3">
    <name type="scientific">Bacteroides nordii</name>
    <dbReference type="NCBI Taxonomy" id="291645"/>
    <lineage>
        <taxon>Bacteria</taxon>
        <taxon>Pseudomonadati</taxon>
        <taxon>Bacteroidota</taxon>
        <taxon>Bacteroidia</taxon>
        <taxon>Bacteroidales</taxon>
        <taxon>Bacteroidaceae</taxon>
        <taxon>Bacteroides</taxon>
    </lineage>
</organism>
<accession>A0A413VIH1</accession>
<proteinExistence type="predicted"/>
<gene>
    <name evidence="2" type="ORF">DW888_16115</name>
</gene>
<dbReference type="RefSeq" id="WP_122201993.1">
    <property type="nucleotide sequence ID" value="NZ_CABJFV010000016.1"/>
</dbReference>
<feature type="signal peptide" evidence="1">
    <location>
        <begin position="1"/>
        <end position="27"/>
    </location>
</feature>
<evidence type="ECO:0000256" key="1">
    <source>
        <dbReference type="SAM" id="SignalP"/>
    </source>
</evidence>
<dbReference type="EMBL" id="QSGO01000016">
    <property type="protein sequence ID" value="RHB33378.1"/>
    <property type="molecule type" value="Genomic_DNA"/>
</dbReference>